<reference evidence="1 2" key="1">
    <citation type="submission" date="2018-11" db="EMBL/GenBank/DDBJ databases">
        <title>Whole genome sequence of Streptomyces paromomycinus NBRC 15454(T).</title>
        <authorList>
            <person name="Komaki H."/>
            <person name="Tamura T."/>
        </authorList>
    </citation>
    <scope>NUCLEOTIDE SEQUENCE [LARGE SCALE GENOMIC DNA]</scope>
    <source>
        <strain evidence="1 2">NBRC 15454</strain>
    </source>
</reference>
<dbReference type="EMBL" id="BHZD01000001">
    <property type="protein sequence ID" value="GCD48200.1"/>
    <property type="molecule type" value="Genomic_DNA"/>
</dbReference>
<accession>A0A401WFZ2</accession>
<evidence type="ECO:0000313" key="1">
    <source>
        <dbReference type="EMBL" id="GCD48200.1"/>
    </source>
</evidence>
<gene>
    <name evidence="1" type="ORF">GKJPGBOP_07996</name>
</gene>
<dbReference type="Proteomes" id="UP000286746">
    <property type="component" value="Unassembled WGS sequence"/>
</dbReference>
<protein>
    <submittedName>
        <fullName evidence="1">Uncharacterized protein</fullName>
    </submittedName>
</protein>
<keyword evidence="2" id="KW-1185">Reference proteome</keyword>
<evidence type="ECO:0000313" key="2">
    <source>
        <dbReference type="Proteomes" id="UP000286746"/>
    </source>
</evidence>
<dbReference type="RefSeq" id="WP_125058161.1">
    <property type="nucleotide sequence ID" value="NZ_BHZD01000001.1"/>
</dbReference>
<proteinExistence type="predicted"/>
<name>A0A401WFZ2_STREY</name>
<sequence>MPGPLKALASALPFQGMVDSPLPLLLGRYDGAADPRAYSLCKSLGGRPGAVGRQELWTTARGAPLP</sequence>
<dbReference type="AlphaFoldDB" id="A0A401WFZ2"/>
<comment type="caution">
    <text evidence="1">The sequence shown here is derived from an EMBL/GenBank/DDBJ whole genome shotgun (WGS) entry which is preliminary data.</text>
</comment>
<organism evidence="1 2">
    <name type="scientific">Streptomyces paromomycinus</name>
    <name type="common">Streptomyces rimosus subsp. paromomycinus</name>
    <dbReference type="NCBI Taxonomy" id="92743"/>
    <lineage>
        <taxon>Bacteria</taxon>
        <taxon>Bacillati</taxon>
        <taxon>Actinomycetota</taxon>
        <taxon>Actinomycetes</taxon>
        <taxon>Kitasatosporales</taxon>
        <taxon>Streptomycetaceae</taxon>
        <taxon>Streptomyces</taxon>
    </lineage>
</organism>